<proteinExistence type="predicted"/>
<gene>
    <name evidence="1" type="ORF">PIB30_020327</name>
</gene>
<comment type="caution">
    <text evidence="1">The sequence shown here is derived from an EMBL/GenBank/DDBJ whole genome shotgun (WGS) entry which is preliminary data.</text>
</comment>
<dbReference type="EMBL" id="JASCZI010211513">
    <property type="protein sequence ID" value="MED6193525.1"/>
    <property type="molecule type" value="Genomic_DNA"/>
</dbReference>
<evidence type="ECO:0000313" key="2">
    <source>
        <dbReference type="Proteomes" id="UP001341840"/>
    </source>
</evidence>
<reference evidence="1 2" key="1">
    <citation type="journal article" date="2023" name="Plants (Basel)">
        <title>Bridging the Gap: Combining Genomics and Transcriptomics Approaches to Understand Stylosanthes scabra, an Orphan Legume from the Brazilian Caatinga.</title>
        <authorList>
            <person name="Ferreira-Neto J.R.C."/>
            <person name="da Silva M.D."/>
            <person name="Binneck E."/>
            <person name="de Melo N.F."/>
            <person name="da Silva R.H."/>
            <person name="de Melo A.L.T.M."/>
            <person name="Pandolfi V."/>
            <person name="Bustamante F.O."/>
            <person name="Brasileiro-Vidal A.C."/>
            <person name="Benko-Iseppon A.M."/>
        </authorList>
    </citation>
    <scope>NUCLEOTIDE SEQUENCE [LARGE SCALE GENOMIC DNA]</scope>
    <source>
        <tissue evidence="1">Leaves</tissue>
    </source>
</reference>
<accession>A0ABU6X8M0</accession>
<protein>
    <submittedName>
        <fullName evidence="1">Uncharacterized protein</fullName>
    </submittedName>
</protein>
<organism evidence="1 2">
    <name type="scientific">Stylosanthes scabra</name>
    <dbReference type="NCBI Taxonomy" id="79078"/>
    <lineage>
        <taxon>Eukaryota</taxon>
        <taxon>Viridiplantae</taxon>
        <taxon>Streptophyta</taxon>
        <taxon>Embryophyta</taxon>
        <taxon>Tracheophyta</taxon>
        <taxon>Spermatophyta</taxon>
        <taxon>Magnoliopsida</taxon>
        <taxon>eudicotyledons</taxon>
        <taxon>Gunneridae</taxon>
        <taxon>Pentapetalae</taxon>
        <taxon>rosids</taxon>
        <taxon>fabids</taxon>
        <taxon>Fabales</taxon>
        <taxon>Fabaceae</taxon>
        <taxon>Papilionoideae</taxon>
        <taxon>50 kb inversion clade</taxon>
        <taxon>dalbergioids sensu lato</taxon>
        <taxon>Dalbergieae</taxon>
        <taxon>Pterocarpus clade</taxon>
        <taxon>Stylosanthes</taxon>
    </lineage>
</organism>
<name>A0ABU6X8M0_9FABA</name>
<sequence>MVTLRYRVASLPRIFKFAELPPFMHGGGGEVRWWQRKLRLHPISLSLRCRQFRRGKEQWLYGHGDGSNSMNGSHSSLNTTRVVAAAGIVSFLHLYSVQILRYRLRAAAGVST</sequence>
<dbReference type="Proteomes" id="UP001341840">
    <property type="component" value="Unassembled WGS sequence"/>
</dbReference>
<evidence type="ECO:0000313" key="1">
    <source>
        <dbReference type="EMBL" id="MED6193525.1"/>
    </source>
</evidence>
<keyword evidence="2" id="KW-1185">Reference proteome</keyword>